<dbReference type="Gene3D" id="3.90.380.10">
    <property type="entry name" value="Naphthalene 1,2-dioxygenase Alpha Subunit, Chain A, domain 1"/>
    <property type="match status" value="2"/>
</dbReference>
<dbReference type="EC" id="1.14.13.-" evidence="8"/>
<dbReference type="InterPro" id="IPR001663">
    <property type="entry name" value="Rng_hydr_dOase-A"/>
</dbReference>
<dbReference type="PROSITE" id="PS51296">
    <property type="entry name" value="RIESKE"/>
    <property type="match status" value="1"/>
</dbReference>
<evidence type="ECO:0000256" key="2">
    <source>
        <dbReference type="ARBA" id="ARBA00022714"/>
    </source>
</evidence>
<dbReference type="InterPro" id="IPR015879">
    <property type="entry name" value="Ring_hydroxy_dOase_asu_C_dom"/>
</dbReference>
<evidence type="ECO:0000256" key="6">
    <source>
        <dbReference type="ARBA" id="ARBA00023014"/>
    </source>
</evidence>
<evidence type="ECO:0000313" key="8">
    <source>
        <dbReference type="EMBL" id="MFD2532390.1"/>
    </source>
</evidence>
<keyword evidence="6" id="KW-0411">Iron-sulfur</keyword>
<evidence type="ECO:0000256" key="1">
    <source>
        <dbReference type="ARBA" id="ARBA00001962"/>
    </source>
</evidence>
<organism evidence="8 9">
    <name type="scientific">Gracilimonas halophila</name>
    <dbReference type="NCBI Taxonomy" id="1834464"/>
    <lineage>
        <taxon>Bacteria</taxon>
        <taxon>Pseudomonadati</taxon>
        <taxon>Balneolota</taxon>
        <taxon>Balneolia</taxon>
        <taxon>Balneolales</taxon>
        <taxon>Balneolaceae</taxon>
        <taxon>Gracilimonas</taxon>
    </lineage>
</organism>
<accession>A0ABW5JKZ6</accession>
<dbReference type="PANTHER" id="PTHR43756">
    <property type="entry name" value="CHOLINE MONOOXYGENASE, CHLOROPLASTIC"/>
    <property type="match status" value="1"/>
</dbReference>
<evidence type="ECO:0000256" key="4">
    <source>
        <dbReference type="ARBA" id="ARBA00023002"/>
    </source>
</evidence>
<dbReference type="PRINTS" id="PR00090">
    <property type="entry name" value="RNGDIOXGNASE"/>
</dbReference>
<protein>
    <submittedName>
        <fullName evidence="8">Aromatic ring-hydroxylating dioxygenase subunit alpha</fullName>
        <ecNumber evidence="8">1.14.13.-</ecNumber>
    </submittedName>
</protein>
<dbReference type="PANTHER" id="PTHR43756:SF5">
    <property type="entry name" value="CHOLINE MONOOXYGENASE, CHLOROPLASTIC"/>
    <property type="match status" value="1"/>
</dbReference>
<dbReference type="RefSeq" id="WP_390300800.1">
    <property type="nucleotide sequence ID" value="NZ_JBHULI010000024.1"/>
</dbReference>
<keyword evidence="9" id="KW-1185">Reference proteome</keyword>
<reference evidence="9" key="1">
    <citation type="journal article" date="2019" name="Int. J. Syst. Evol. Microbiol.">
        <title>The Global Catalogue of Microorganisms (GCM) 10K type strain sequencing project: providing services to taxonomists for standard genome sequencing and annotation.</title>
        <authorList>
            <consortium name="The Broad Institute Genomics Platform"/>
            <consortium name="The Broad Institute Genome Sequencing Center for Infectious Disease"/>
            <person name="Wu L."/>
            <person name="Ma J."/>
        </authorList>
    </citation>
    <scope>NUCLEOTIDE SEQUENCE [LARGE SCALE GENOMIC DNA]</scope>
    <source>
        <strain evidence="9">KCTC 52042</strain>
    </source>
</reference>
<evidence type="ECO:0000256" key="3">
    <source>
        <dbReference type="ARBA" id="ARBA00022723"/>
    </source>
</evidence>
<dbReference type="InterPro" id="IPR017941">
    <property type="entry name" value="Rieske_2Fe-2S"/>
</dbReference>
<name>A0ABW5JKZ6_9BACT</name>
<keyword evidence="3" id="KW-0479">Metal-binding</keyword>
<comment type="cofactor">
    <cofactor evidence="1">
        <name>Fe cation</name>
        <dbReference type="ChEBI" id="CHEBI:24875"/>
    </cofactor>
</comment>
<dbReference type="Gene3D" id="2.102.10.10">
    <property type="entry name" value="Rieske [2Fe-2S] iron-sulphur domain"/>
    <property type="match status" value="1"/>
</dbReference>
<keyword evidence="2" id="KW-0001">2Fe-2S</keyword>
<dbReference type="Pfam" id="PF00355">
    <property type="entry name" value="Rieske"/>
    <property type="match status" value="1"/>
</dbReference>
<proteinExistence type="predicted"/>
<dbReference type="SUPFAM" id="SSF50022">
    <property type="entry name" value="ISP domain"/>
    <property type="match status" value="1"/>
</dbReference>
<keyword evidence="8" id="KW-0223">Dioxygenase</keyword>
<feature type="domain" description="Rieske" evidence="7">
    <location>
        <begin position="49"/>
        <end position="156"/>
    </location>
</feature>
<comment type="caution">
    <text evidence="8">The sequence shown here is derived from an EMBL/GenBank/DDBJ whole genome shotgun (WGS) entry which is preliminary data.</text>
</comment>
<dbReference type="EMBL" id="JBHULI010000024">
    <property type="protein sequence ID" value="MFD2532390.1"/>
    <property type="molecule type" value="Genomic_DNA"/>
</dbReference>
<dbReference type="GO" id="GO:0051213">
    <property type="term" value="F:dioxygenase activity"/>
    <property type="evidence" value="ECO:0007669"/>
    <property type="project" value="UniProtKB-KW"/>
</dbReference>
<keyword evidence="5" id="KW-0408">Iron</keyword>
<evidence type="ECO:0000313" key="9">
    <source>
        <dbReference type="Proteomes" id="UP001597460"/>
    </source>
</evidence>
<gene>
    <name evidence="8" type="ORF">ACFSVN_08035</name>
</gene>
<dbReference type="Proteomes" id="UP001597460">
    <property type="component" value="Unassembled WGS sequence"/>
</dbReference>
<sequence length="365" mass="42717">MSNKSYKNLFTDKVLQIDPIEKAKTIPSDWYHKEDIHVFEQQNLFNKKWQYVCHIDQIPKASDSYAGEVAGNPIIIFRNTKNEIKAFYNVCKHRGGPLAIKKGTKTVLQCQYHGWTYLDDGSLRGIPDWNLVELFDKKDFGLEPFEVSIWQGLIFARVDTNDFELAQLLEGIEKRIAPLNLSNLQFQREQVYEINCNWKVYVDNYLEGYHIPIVHPELANLLDYRSYVTETEKWYSLQHSPFKNGDNLYSENGGEAFYYFVFPNMMLNILPGRLQMNLVIPVSPTRCKVIFSYFYDETEARKRSGIIKEDIAYSDDIQNEDIEICEAVQRGIQSKVYHQGRFSVKRELGVYHFQSLLKQEIKNAI</sequence>
<evidence type="ECO:0000256" key="5">
    <source>
        <dbReference type="ARBA" id="ARBA00023004"/>
    </source>
</evidence>
<evidence type="ECO:0000259" key="7">
    <source>
        <dbReference type="PROSITE" id="PS51296"/>
    </source>
</evidence>
<dbReference type="InterPro" id="IPR036922">
    <property type="entry name" value="Rieske_2Fe-2S_sf"/>
</dbReference>
<dbReference type="CDD" id="cd03469">
    <property type="entry name" value="Rieske_RO_Alpha_N"/>
    <property type="match status" value="1"/>
</dbReference>
<dbReference type="SUPFAM" id="SSF55961">
    <property type="entry name" value="Bet v1-like"/>
    <property type="match status" value="1"/>
</dbReference>
<dbReference type="Pfam" id="PF00848">
    <property type="entry name" value="Ring_hydroxyl_A"/>
    <property type="match status" value="1"/>
</dbReference>
<keyword evidence="4 8" id="KW-0560">Oxidoreductase</keyword>